<keyword evidence="5" id="KW-1133">Transmembrane helix</keyword>
<name>A0A1X7LYP2_9BACL</name>
<evidence type="ECO:0000256" key="5">
    <source>
        <dbReference type="ARBA" id="ARBA00022989"/>
    </source>
</evidence>
<accession>A0A1X7LYP2</accession>
<proteinExistence type="inferred from homology"/>
<dbReference type="Pfam" id="PF13677">
    <property type="entry name" value="MotB_plug"/>
    <property type="match status" value="1"/>
</dbReference>
<comment type="similarity">
    <text evidence="2">Belongs to the MotB family.</text>
</comment>
<sequence>MSSKKRREHHEEHVDESWLVPYADILTLLLALFIVLYAMSSVDAQKFKSMSDAFQTVFQTQSSSGGAGVLEHPALQPTTGEESKLAEKDFEYDSAADKQQDRYALQAEKEQEQLEELQGQLNEYIAQNGLSDQLNTKLNHSELKLTIHDSALFASGSAKLKEDSKQLAYTIGDMIKEYKGYQIVITGHTDNVPIKNSNFESNWDLSSARALSFMKIVLKQSGLDPKQFQAVGMGEYHPVASNKTEKGKAANRRVEVSIIRKYTSNNNSNEVKANPKP</sequence>
<dbReference type="InterPro" id="IPR036737">
    <property type="entry name" value="OmpA-like_sf"/>
</dbReference>
<keyword evidence="6" id="KW-0472">Membrane</keyword>
<evidence type="ECO:0000313" key="7">
    <source>
        <dbReference type="EMBL" id="SMG58577.1"/>
    </source>
</evidence>
<dbReference type="RefSeq" id="WP_085498655.1">
    <property type="nucleotide sequence ID" value="NZ_FXAZ01000010.1"/>
</dbReference>
<keyword evidence="8" id="KW-1185">Reference proteome</keyword>
<evidence type="ECO:0000256" key="2">
    <source>
        <dbReference type="ARBA" id="ARBA00008914"/>
    </source>
</evidence>
<dbReference type="Proteomes" id="UP000193834">
    <property type="component" value="Unassembled WGS sequence"/>
</dbReference>
<dbReference type="SUPFAM" id="SSF103088">
    <property type="entry name" value="OmpA-like"/>
    <property type="match status" value="1"/>
</dbReference>
<dbReference type="EMBL" id="FXAZ01000010">
    <property type="protein sequence ID" value="SMG58577.1"/>
    <property type="molecule type" value="Genomic_DNA"/>
</dbReference>
<dbReference type="InterPro" id="IPR050330">
    <property type="entry name" value="Bact_OuterMem_StrucFunc"/>
</dbReference>
<dbReference type="STRING" id="1852522.SAMN06295960_4722"/>
<dbReference type="InterPro" id="IPR025713">
    <property type="entry name" value="MotB-like_N_dom"/>
</dbReference>
<keyword evidence="3" id="KW-1003">Cell membrane</keyword>
<dbReference type="Gene3D" id="3.30.1330.60">
    <property type="entry name" value="OmpA-like domain"/>
    <property type="match status" value="1"/>
</dbReference>
<keyword evidence="4" id="KW-0812">Transmembrane</keyword>
<dbReference type="CDD" id="cd07185">
    <property type="entry name" value="OmpA_C-like"/>
    <property type="match status" value="1"/>
</dbReference>
<dbReference type="PANTHER" id="PTHR30329:SF21">
    <property type="entry name" value="LIPOPROTEIN YIAD-RELATED"/>
    <property type="match status" value="1"/>
</dbReference>
<evidence type="ECO:0000256" key="4">
    <source>
        <dbReference type="ARBA" id="ARBA00022692"/>
    </source>
</evidence>
<reference evidence="7 8" key="1">
    <citation type="submission" date="2017-04" db="EMBL/GenBank/DDBJ databases">
        <authorList>
            <person name="Afonso C.L."/>
            <person name="Miller P.J."/>
            <person name="Scott M.A."/>
            <person name="Spackman E."/>
            <person name="Goraichik I."/>
            <person name="Dimitrov K.M."/>
            <person name="Suarez D.L."/>
            <person name="Swayne D.E."/>
        </authorList>
    </citation>
    <scope>NUCLEOTIDE SEQUENCE [LARGE SCALE GENOMIC DNA]</scope>
    <source>
        <strain evidence="7 8">11</strain>
    </source>
</reference>
<evidence type="ECO:0000256" key="1">
    <source>
        <dbReference type="ARBA" id="ARBA00004162"/>
    </source>
</evidence>
<organism evidence="7 8">
    <name type="scientific">Paenibacillus aquistagni</name>
    <dbReference type="NCBI Taxonomy" id="1852522"/>
    <lineage>
        <taxon>Bacteria</taxon>
        <taxon>Bacillati</taxon>
        <taxon>Bacillota</taxon>
        <taxon>Bacilli</taxon>
        <taxon>Bacillales</taxon>
        <taxon>Paenibacillaceae</taxon>
        <taxon>Paenibacillus</taxon>
    </lineage>
</organism>
<evidence type="ECO:0000256" key="6">
    <source>
        <dbReference type="ARBA" id="ARBA00023136"/>
    </source>
</evidence>
<dbReference type="OrthoDB" id="9815217at2"/>
<dbReference type="Pfam" id="PF00691">
    <property type="entry name" value="OmpA"/>
    <property type="match status" value="1"/>
</dbReference>
<gene>
    <name evidence="7" type="ORF">SAMN06295960_4722</name>
</gene>
<evidence type="ECO:0000256" key="3">
    <source>
        <dbReference type="ARBA" id="ARBA00022475"/>
    </source>
</evidence>
<dbReference type="GO" id="GO:0005886">
    <property type="term" value="C:plasma membrane"/>
    <property type="evidence" value="ECO:0007669"/>
    <property type="project" value="UniProtKB-SubCell"/>
</dbReference>
<protein>
    <submittedName>
        <fullName evidence="7">Chemotaxis protein MotB</fullName>
    </submittedName>
</protein>
<dbReference type="InterPro" id="IPR006665">
    <property type="entry name" value="OmpA-like"/>
</dbReference>
<dbReference type="AlphaFoldDB" id="A0A1X7LYP2"/>
<evidence type="ECO:0000313" key="8">
    <source>
        <dbReference type="Proteomes" id="UP000193834"/>
    </source>
</evidence>
<comment type="subcellular location">
    <subcellularLocation>
        <location evidence="1">Cell membrane</location>
        <topology evidence="1">Single-pass membrane protein</topology>
    </subcellularLocation>
</comment>
<dbReference type="PROSITE" id="PS51123">
    <property type="entry name" value="OMPA_2"/>
    <property type="match status" value="1"/>
</dbReference>
<dbReference type="PANTHER" id="PTHR30329">
    <property type="entry name" value="STATOR ELEMENT OF FLAGELLAR MOTOR COMPLEX"/>
    <property type="match status" value="1"/>
</dbReference>